<dbReference type="InterPro" id="IPR013762">
    <property type="entry name" value="Integrase-like_cat_sf"/>
</dbReference>
<dbReference type="EMBL" id="SOHK01000007">
    <property type="protein sequence ID" value="TFD67970.1"/>
    <property type="molecule type" value="Genomic_DNA"/>
</dbReference>
<sequence>MSSLAKYTTKSGDRWMVRYRQPTGKSTERRGFKTKRDAAAWEAATLIDKNAGTFIAESARKRKVGALITEHLTRTASLSPSTVATRRFHASKWAMPKWADWSVGDVGNADVQAWIQQMDDDGAGSATIEKAVGVLRGALRIAVTARLVPANVASELEMPSSRARKNVYLGHAQVFELAGAIHPEHRTLVIFLAYTGLRFGEAAALTIADLDIPKRRVNVRSSVTEVLGVMQEGPTKSKRRRSVPMPPFVTVLVTEATSGRLSAALVFPGRSGGPIRLNNWRDRSFQVAVENANEARSVVAAGESFEPFPNITPHDLRHAAASLAIHAGANVKSVQRMLGHASAAVTLDVYADLFEDDLDNVADALGKAAEPWASK</sequence>
<dbReference type="AlphaFoldDB" id="A0A4R9AQB3"/>
<feature type="domain" description="Tyr recombinase" evidence="4">
    <location>
        <begin position="164"/>
        <end position="363"/>
    </location>
</feature>
<reference evidence="5 6" key="1">
    <citation type="submission" date="2019-03" db="EMBL/GenBank/DDBJ databases">
        <title>Genomics of glacier-inhabiting Cryobacterium strains.</title>
        <authorList>
            <person name="Liu Q."/>
            <person name="Xin Y.-H."/>
        </authorList>
    </citation>
    <scope>NUCLEOTIDE SEQUENCE [LARGE SCALE GENOMIC DNA]</scope>
    <source>
        <strain evidence="5 6">Sr36</strain>
    </source>
</reference>
<dbReference type="InterPro" id="IPR050090">
    <property type="entry name" value="Tyrosine_recombinase_XerCD"/>
</dbReference>
<comment type="similarity">
    <text evidence="1">Belongs to the 'phage' integrase family.</text>
</comment>
<dbReference type="GO" id="GO:0003677">
    <property type="term" value="F:DNA binding"/>
    <property type="evidence" value="ECO:0007669"/>
    <property type="project" value="UniProtKB-KW"/>
</dbReference>
<keyword evidence="2" id="KW-0238">DNA-binding</keyword>
<dbReference type="InterPro" id="IPR010998">
    <property type="entry name" value="Integrase_recombinase_N"/>
</dbReference>
<evidence type="ECO:0000256" key="3">
    <source>
        <dbReference type="ARBA" id="ARBA00023172"/>
    </source>
</evidence>
<dbReference type="Gene3D" id="1.10.443.10">
    <property type="entry name" value="Intergrase catalytic core"/>
    <property type="match status" value="1"/>
</dbReference>
<dbReference type="PANTHER" id="PTHR30349:SF64">
    <property type="entry name" value="PROPHAGE INTEGRASE INTD-RELATED"/>
    <property type="match status" value="1"/>
</dbReference>
<gene>
    <name evidence="5" type="ORF">E3T47_05095</name>
</gene>
<dbReference type="Gene3D" id="1.10.150.130">
    <property type="match status" value="1"/>
</dbReference>
<dbReference type="Pfam" id="PF00589">
    <property type="entry name" value="Phage_integrase"/>
    <property type="match status" value="1"/>
</dbReference>
<evidence type="ECO:0000313" key="6">
    <source>
        <dbReference type="Proteomes" id="UP000298154"/>
    </source>
</evidence>
<protein>
    <submittedName>
        <fullName evidence="5">Site-specific integrase</fullName>
    </submittedName>
</protein>
<dbReference type="OrthoDB" id="1822491at2"/>
<dbReference type="RefSeq" id="WP_134554842.1">
    <property type="nucleotide sequence ID" value="NZ_SOHK01000007.1"/>
</dbReference>
<dbReference type="PROSITE" id="PS51898">
    <property type="entry name" value="TYR_RECOMBINASE"/>
    <property type="match status" value="1"/>
</dbReference>
<evidence type="ECO:0000313" key="5">
    <source>
        <dbReference type="EMBL" id="TFD67970.1"/>
    </source>
</evidence>
<accession>A0A4R9AQB3</accession>
<dbReference type="Proteomes" id="UP000298154">
    <property type="component" value="Unassembled WGS sequence"/>
</dbReference>
<dbReference type="GO" id="GO:0015074">
    <property type="term" value="P:DNA integration"/>
    <property type="evidence" value="ECO:0007669"/>
    <property type="project" value="InterPro"/>
</dbReference>
<dbReference type="Pfam" id="PF14657">
    <property type="entry name" value="Arm-DNA-bind_4"/>
    <property type="match status" value="1"/>
</dbReference>
<evidence type="ECO:0000256" key="1">
    <source>
        <dbReference type="ARBA" id="ARBA00008857"/>
    </source>
</evidence>
<name>A0A4R9AQB3_9MICO</name>
<comment type="caution">
    <text evidence="5">The sequence shown here is derived from an EMBL/GenBank/DDBJ whole genome shotgun (WGS) entry which is preliminary data.</text>
</comment>
<dbReference type="SUPFAM" id="SSF56349">
    <property type="entry name" value="DNA breaking-rejoining enzymes"/>
    <property type="match status" value="1"/>
</dbReference>
<dbReference type="PANTHER" id="PTHR30349">
    <property type="entry name" value="PHAGE INTEGRASE-RELATED"/>
    <property type="match status" value="1"/>
</dbReference>
<dbReference type="GO" id="GO:0006310">
    <property type="term" value="P:DNA recombination"/>
    <property type="evidence" value="ECO:0007669"/>
    <property type="project" value="UniProtKB-KW"/>
</dbReference>
<dbReference type="CDD" id="cd01189">
    <property type="entry name" value="INT_ICEBs1_C_like"/>
    <property type="match status" value="1"/>
</dbReference>
<dbReference type="InterPro" id="IPR028259">
    <property type="entry name" value="AP2-like_int_N"/>
</dbReference>
<evidence type="ECO:0000256" key="2">
    <source>
        <dbReference type="ARBA" id="ARBA00023125"/>
    </source>
</evidence>
<organism evidence="5 6">
    <name type="scientific">Cryobacterium ruanii</name>
    <dbReference type="NCBI Taxonomy" id="1259197"/>
    <lineage>
        <taxon>Bacteria</taxon>
        <taxon>Bacillati</taxon>
        <taxon>Actinomycetota</taxon>
        <taxon>Actinomycetes</taxon>
        <taxon>Micrococcales</taxon>
        <taxon>Microbacteriaceae</taxon>
        <taxon>Cryobacterium</taxon>
    </lineage>
</organism>
<proteinExistence type="inferred from homology"/>
<dbReference type="InterPro" id="IPR011010">
    <property type="entry name" value="DNA_brk_join_enz"/>
</dbReference>
<keyword evidence="6" id="KW-1185">Reference proteome</keyword>
<dbReference type="InterPro" id="IPR002104">
    <property type="entry name" value="Integrase_catalytic"/>
</dbReference>
<evidence type="ECO:0000259" key="4">
    <source>
        <dbReference type="PROSITE" id="PS51898"/>
    </source>
</evidence>
<keyword evidence="3" id="KW-0233">DNA recombination</keyword>